<evidence type="ECO:0000256" key="3">
    <source>
        <dbReference type="PIRSR" id="PIRSR602124-1"/>
    </source>
</evidence>
<feature type="binding site" evidence="3">
    <location>
        <position position="108"/>
    </location>
    <ligand>
        <name>Zn(2+)</name>
        <dbReference type="ChEBI" id="CHEBI:29105"/>
    </ligand>
</feature>
<proteinExistence type="predicted"/>
<dbReference type="AlphaFoldDB" id="A0AAW2I581"/>
<evidence type="ECO:0000313" key="4">
    <source>
        <dbReference type="EMBL" id="KAL0276625.1"/>
    </source>
</evidence>
<name>A0AAW2I581_9NEOP</name>
<accession>A0AAW2I581</accession>
<keyword evidence="2 3" id="KW-0862">Zinc</keyword>
<dbReference type="GO" id="GO:0005740">
    <property type="term" value="C:mitochondrial envelope"/>
    <property type="evidence" value="ECO:0007669"/>
    <property type="project" value="InterPro"/>
</dbReference>
<feature type="binding site" evidence="3">
    <location>
        <position position="88"/>
    </location>
    <ligand>
        <name>Zn(2+)</name>
        <dbReference type="ChEBI" id="CHEBI:29105"/>
    </ligand>
</feature>
<dbReference type="PROSITE" id="PS51359">
    <property type="entry name" value="COX5B_2"/>
    <property type="match status" value="1"/>
</dbReference>
<dbReference type="CDD" id="cd00924">
    <property type="entry name" value="Cyt_c_Oxidase_Vb"/>
    <property type="match status" value="1"/>
</dbReference>
<evidence type="ECO:0000256" key="2">
    <source>
        <dbReference type="ARBA" id="ARBA00022833"/>
    </source>
</evidence>
<dbReference type="InterPro" id="IPR036972">
    <property type="entry name" value="Cyt_c_oxidase_su5b_sf"/>
</dbReference>
<reference evidence="4" key="1">
    <citation type="journal article" date="2024" name="Gigascience">
        <title>Chromosome-level genome of the poultry shaft louse Menopon gallinae provides insight into the host-switching and adaptive evolution of parasitic lice.</title>
        <authorList>
            <person name="Xu Y."/>
            <person name="Ma L."/>
            <person name="Liu S."/>
            <person name="Liang Y."/>
            <person name="Liu Q."/>
            <person name="He Z."/>
            <person name="Tian L."/>
            <person name="Duan Y."/>
            <person name="Cai W."/>
            <person name="Li H."/>
            <person name="Song F."/>
        </authorList>
    </citation>
    <scope>NUCLEOTIDE SEQUENCE</scope>
    <source>
        <strain evidence="4">Cailab_2023a</strain>
    </source>
</reference>
<dbReference type="GO" id="GO:0006123">
    <property type="term" value="P:mitochondrial electron transport, cytochrome c to oxygen"/>
    <property type="evidence" value="ECO:0007669"/>
    <property type="project" value="InterPro"/>
</dbReference>
<keyword evidence="1 3" id="KW-0479">Metal-binding</keyword>
<feature type="binding site" evidence="3">
    <location>
        <position position="86"/>
    </location>
    <ligand>
        <name>Zn(2+)</name>
        <dbReference type="ChEBI" id="CHEBI:29105"/>
    </ligand>
</feature>
<organism evidence="4">
    <name type="scientific">Menopon gallinae</name>
    <name type="common">poultry shaft louse</name>
    <dbReference type="NCBI Taxonomy" id="328185"/>
    <lineage>
        <taxon>Eukaryota</taxon>
        <taxon>Metazoa</taxon>
        <taxon>Ecdysozoa</taxon>
        <taxon>Arthropoda</taxon>
        <taxon>Hexapoda</taxon>
        <taxon>Insecta</taxon>
        <taxon>Pterygota</taxon>
        <taxon>Neoptera</taxon>
        <taxon>Paraneoptera</taxon>
        <taxon>Psocodea</taxon>
        <taxon>Troctomorpha</taxon>
        <taxon>Phthiraptera</taxon>
        <taxon>Amblycera</taxon>
        <taxon>Menoponidae</taxon>
        <taxon>Menopon</taxon>
    </lineage>
</organism>
<dbReference type="PANTHER" id="PTHR10122:SF0">
    <property type="entry name" value="CYTOCHROME C OXIDASE SUBUNIT 5B, ISOFORM A-RELATED"/>
    <property type="match status" value="1"/>
</dbReference>
<dbReference type="GO" id="GO:0045277">
    <property type="term" value="C:respiratory chain complex IV"/>
    <property type="evidence" value="ECO:0007669"/>
    <property type="project" value="InterPro"/>
</dbReference>
<gene>
    <name evidence="4" type="ORF">PYX00_004159</name>
</gene>
<dbReference type="Gene3D" id="2.60.11.10">
    <property type="entry name" value="Cytochrome c oxidase, subunit Vb"/>
    <property type="match status" value="1"/>
</dbReference>
<dbReference type="PANTHER" id="PTHR10122">
    <property type="entry name" value="CYTOCHROME C OXIDASE SUBUNIT 5B, MITOCHONDRIAL"/>
    <property type="match status" value="1"/>
</dbReference>
<dbReference type="GO" id="GO:0046872">
    <property type="term" value="F:metal ion binding"/>
    <property type="evidence" value="ECO:0007669"/>
    <property type="project" value="UniProtKB-KW"/>
</dbReference>
<protein>
    <submittedName>
        <fullName evidence="4">Uncharacterized protein</fullName>
    </submittedName>
</protein>
<comment type="caution">
    <text evidence="4">The sequence shown here is derived from an EMBL/GenBank/DDBJ whole genome shotgun (WGS) entry which is preliminary data.</text>
</comment>
<feature type="binding site" evidence="3">
    <location>
        <position position="110"/>
    </location>
    <ligand>
        <name>Zn(2+)</name>
        <dbReference type="ChEBI" id="CHEBI:29105"/>
    </ligand>
</feature>
<sequence length="122" mass="13958">MAFLSMRLCRGLRSRLALSSRCFASEKDIALADPLEIATGKERQELLAMQAGDDDPFKTKAIKRRPSTKSDPIAVPSYHDSRIVGCICEEETGHIKWFWLHDGEPKRCYCGHWFKLEKFQSP</sequence>
<dbReference type="Pfam" id="PF01215">
    <property type="entry name" value="COX5B"/>
    <property type="match status" value="1"/>
</dbReference>
<dbReference type="EMBL" id="JARGDH010000002">
    <property type="protein sequence ID" value="KAL0276625.1"/>
    <property type="molecule type" value="Genomic_DNA"/>
</dbReference>
<dbReference type="FunFam" id="2.60.11.10:FF:000004">
    <property type="entry name" value="Cytochrome c oxidase subunit 5B"/>
    <property type="match status" value="1"/>
</dbReference>
<dbReference type="InterPro" id="IPR002124">
    <property type="entry name" value="Cyt_c_oxidase_su5b"/>
</dbReference>
<evidence type="ECO:0000256" key="1">
    <source>
        <dbReference type="ARBA" id="ARBA00022723"/>
    </source>
</evidence>
<dbReference type="SUPFAM" id="SSF57802">
    <property type="entry name" value="Rubredoxin-like"/>
    <property type="match status" value="1"/>
</dbReference>